<dbReference type="AlphaFoldDB" id="A0A285R2D3"/>
<dbReference type="RefSeq" id="WP_245858568.1">
    <property type="nucleotide sequence ID" value="NZ_OBMI01000003.1"/>
</dbReference>
<evidence type="ECO:0000313" key="3">
    <source>
        <dbReference type="EMBL" id="SOB88255.1"/>
    </source>
</evidence>
<organism evidence="3 4">
    <name type="scientific">Sphingomonas guangdongensis</name>
    <dbReference type="NCBI Taxonomy" id="1141890"/>
    <lineage>
        <taxon>Bacteria</taxon>
        <taxon>Pseudomonadati</taxon>
        <taxon>Pseudomonadota</taxon>
        <taxon>Alphaproteobacteria</taxon>
        <taxon>Sphingomonadales</taxon>
        <taxon>Sphingomonadaceae</taxon>
        <taxon>Sphingomonas</taxon>
    </lineage>
</organism>
<feature type="region of interest" description="Disordered" evidence="1">
    <location>
        <begin position="440"/>
        <end position="459"/>
    </location>
</feature>
<dbReference type="Proteomes" id="UP000219494">
    <property type="component" value="Unassembled WGS sequence"/>
</dbReference>
<dbReference type="EMBL" id="OBMI01000003">
    <property type="protein sequence ID" value="SOB88255.1"/>
    <property type="molecule type" value="Genomic_DNA"/>
</dbReference>
<dbReference type="Gene3D" id="3.40.50.1820">
    <property type="entry name" value="alpha/beta hydrolase"/>
    <property type="match status" value="1"/>
</dbReference>
<gene>
    <name evidence="3" type="ORF">SAMN06297144_3400</name>
</gene>
<sequence length="470" mass="50049">MRRYVLALAMACGVQALAPAVVARQVGSSVAASPTTESIAGVLEDGTRWQVLTPSNWNGTLLLDLDGAGPAARPGAPARPQPPGPPGGAFTQWLLSKGYAYGGIVREPVGYDFPRAVQLLVDLRDQATARWGLPKRTLAVGGSRGAFVVRKALELRPDVFDGGVMWSGGGAGEVAVLRNKLNALFVLKTLVDPASALGLVNVDLARDMPALTALVDKAKATPAGRARLALAGAVEQFSLWSVPGSPPPAADDYEGQVDQMAQSFVFAAALPVRAGVEKIARGNVSWNTDADYARLLRLSGRQAMVAALYAQAGLSLDDDLRTLARAPRIAADEVAVRRIEPMMTYTGRISDPLVNVDNDDPVDPASDKLVYQDTLRHAGTDRLFRLLWANGAGHGGQTPLDRAVGFQLLIDRLDTGRWADTSLPALQQIAAATRAGSPVDLGNSTLFDPGELPRAPNRWDERNWDSYRAR</sequence>
<accession>A0A285R2D3</accession>
<evidence type="ECO:0000256" key="1">
    <source>
        <dbReference type="SAM" id="MobiDB-lite"/>
    </source>
</evidence>
<dbReference type="InterPro" id="IPR029058">
    <property type="entry name" value="AB_hydrolase_fold"/>
</dbReference>
<evidence type="ECO:0000256" key="2">
    <source>
        <dbReference type="SAM" id="SignalP"/>
    </source>
</evidence>
<feature type="chain" id="PRO_5012289814" evidence="2">
    <location>
        <begin position="24"/>
        <end position="470"/>
    </location>
</feature>
<reference evidence="3 4" key="1">
    <citation type="submission" date="2017-07" db="EMBL/GenBank/DDBJ databases">
        <authorList>
            <person name="Sun Z.S."/>
            <person name="Albrecht U."/>
            <person name="Echele G."/>
            <person name="Lee C.C."/>
        </authorList>
    </citation>
    <scope>NUCLEOTIDE SEQUENCE [LARGE SCALE GENOMIC DNA]</scope>
    <source>
        <strain evidence="3 4">CGMCC 1.12672</strain>
    </source>
</reference>
<dbReference type="SUPFAM" id="SSF53474">
    <property type="entry name" value="alpha/beta-Hydrolases"/>
    <property type="match status" value="1"/>
</dbReference>
<protein>
    <submittedName>
        <fullName evidence="3">Uncharacterized protein</fullName>
    </submittedName>
</protein>
<keyword evidence="2" id="KW-0732">Signal</keyword>
<proteinExistence type="predicted"/>
<evidence type="ECO:0000313" key="4">
    <source>
        <dbReference type="Proteomes" id="UP000219494"/>
    </source>
</evidence>
<name>A0A285R2D3_9SPHN</name>
<keyword evidence="4" id="KW-1185">Reference proteome</keyword>
<feature type="signal peptide" evidence="2">
    <location>
        <begin position="1"/>
        <end position="23"/>
    </location>
</feature>